<accession>A0ACB9II34</accession>
<sequence length="78" mass="8963">MFDGLTLLTTFDGFRNFSFRIEDNQTNQQRVGSNYTKYDTEKHMAFDQSQASKVRVKLTCCSLYAGLNDEFAHLLGLN</sequence>
<evidence type="ECO:0000313" key="1">
    <source>
        <dbReference type="EMBL" id="KAI3807645.1"/>
    </source>
</evidence>
<protein>
    <submittedName>
        <fullName evidence="1">Uncharacterized protein</fullName>
    </submittedName>
</protein>
<name>A0ACB9II34_9ASTR</name>
<dbReference type="Proteomes" id="UP001056120">
    <property type="component" value="Linkage Group LG08"/>
</dbReference>
<organism evidence="1 2">
    <name type="scientific">Smallanthus sonchifolius</name>
    <dbReference type="NCBI Taxonomy" id="185202"/>
    <lineage>
        <taxon>Eukaryota</taxon>
        <taxon>Viridiplantae</taxon>
        <taxon>Streptophyta</taxon>
        <taxon>Embryophyta</taxon>
        <taxon>Tracheophyta</taxon>
        <taxon>Spermatophyta</taxon>
        <taxon>Magnoliopsida</taxon>
        <taxon>eudicotyledons</taxon>
        <taxon>Gunneridae</taxon>
        <taxon>Pentapetalae</taxon>
        <taxon>asterids</taxon>
        <taxon>campanulids</taxon>
        <taxon>Asterales</taxon>
        <taxon>Asteraceae</taxon>
        <taxon>Asteroideae</taxon>
        <taxon>Heliantheae alliance</taxon>
        <taxon>Millerieae</taxon>
        <taxon>Smallanthus</taxon>
    </lineage>
</organism>
<evidence type="ECO:0000313" key="2">
    <source>
        <dbReference type="Proteomes" id="UP001056120"/>
    </source>
</evidence>
<proteinExistence type="predicted"/>
<reference evidence="1 2" key="2">
    <citation type="journal article" date="2022" name="Mol. Ecol. Resour.">
        <title>The genomes of chicory, endive, great burdock and yacon provide insights into Asteraceae paleo-polyploidization history and plant inulin production.</title>
        <authorList>
            <person name="Fan W."/>
            <person name="Wang S."/>
            <person name="Wang H."/>
            <person name="Wang A."/>
            <person name="Jiang F."/>
            <person name="Liu H."/>
            <person name="Zhao H."/>
            <person name="Xu D."/>
            <person name="Zhang Y."/>
        </authorList>
    </citation>
    <scope>NUCLEOTIDE SEQUENCE [LARGE SCALE GENOMIC DNA]</scope>
    <source>
        <strain evidence="2">cv. Yunnan</strain>
        <tissue evidence="1">Leaves</tissue>
    </source>
</reference>
<dbReference type="EMBL" id="CM042025">
    <property type="protein sequence ID" value="KAI3807645.1"/>
    <property type="molecule type" value="Genomic_DNA"/>
</dbReference>
<keyword evidence="2" id="KW-1185">Reference proteome</keyword>
<gene>
    <name evidence="1" type="ORF">L1987_23578</name>
</gene>
<reference evidence="2" key="1">
    <citation type="journal article" date="2022" name="Mol. Ecol. Resour.">
        <title>The genomes of chicory, endive, great burdock and yacon provide insights into Asteraceae palaeo-polyploidization history and plant inulin production.</title>
        <authorList>
            <person name="Fan W."/>
            <person name="Wang S."/>
            <person name="Wang H."/>
            <person name="Wang A."/>
            <person name="Jiang F."/>
            <person name="Liu H."/>
            <person name="Zhao H."/>
            <person name="Xu D."/>
            <person name="Zhang Y."/>
        </authorList>
    </citation>
    <scope>NUCLEOTIDE SEQUENCE [LARGE SCALE GENOMIC DNA]</scope>
    <source>
        <strain evidence="2">cv. Yunnan</strain>
    </source>
</reference>
<comment type="caution">
    <text evidence="1">The sequence shown here is derived from an EMBL/GenBank/DDBJ whole genome shotgun (WGS) entry which is preliminary data.</text>
</comment>